<feature type="binding site" evidence="7">
    <location>
        <position position="142"/>
    </location>
    <ligand>
        <name>substrate</name>
    </ligand>
</feature>
<evidence type="ECO:0000259" key="11">
    <source>
        <dbReference type="Pfam" id="PF00710"/>
    </source>
</evidence>
<comment type="caution">
    <text evidence="13">The sequence shown here is derived from an EMBL/GenBank/DDBJ whole genome shotgun (WGS) entry which is preliminary data.</text>
</comment>
<dbReference type="Pfam" id="PF00710">
    <property type="entry name" value="Asparaginase"/>
    <property type="match status" value="1"/>
</dbReference>
<dbReference type="GO" id="GO:0004067">
    <property type="term" value="F:asparaginase activity"/>
    <property type="evidence" value="ECO:0007669"/>
    <property type="project" value="UniProtKB-UniRule"/>
</dbReference>
<dbReference type="PIRSF" id="PIRSF001220">
    <property type="entry name" value="L-ASNase_gatD"/>
    <property type="match status" value="1"/>
</dbReference>
<dbReference type="STRING" id="33528.ENSGAFP00000022859"/>
<feature type="domain" description="L-asparaginase N-terminal" evidence="11">
    <location>
        <begin position="61"/>
        <end position="274"/>
    </location>
</feature>
<dbReference type="EC" id="3.5.1.1" evidence="1"/>
<dbReference type="Pfam" id="PF17763">
    <property type="entry name" value="Asparaginase_C"/>
    <property type="match status" value="1"/>
</dbReference>
<dbReference type="PROSITE" id="PS50297">
    <property type="entry name" value="ANK_REP_REGION"/>
    <property type="match status" value="1"/>
</dbReference>
<dbReference type="InterPro" id="IPR040919">
    <property type="entry name" value="Asparaginase_C"/>
</dbReference>
<feature type="region of interest" description="Disordered" evidence="10">
    <location>
        <begin position="1"/>
        <end position="37"/>
    </location>
</feature>
<dbReference type="SMART" id="SM00870">
    <property type="entry name" value="Asparaginase"/>
    <property type="match status" value="1"/>
</dbReference>
<dbReference type="InterPro" id="IPR027475">
    <property type="entry name" value="Asparaginase/glutaminase_AS2"/>
</dbReference>
<dbReference type="PIRSF" id="PIRSF500176">
    <property type="entry name" value="L_ASNase"/>
    <property type="match status" value="1"/>
</dbReference>
<reference evidence="13 14" key="1">
    <citation type="journal article" date="2018" name="G3 (Bethesda)">
        <title>A High-Quality Reference Genome for the Invasive Mosquitofish Gambusia affinis Using a Chicago Library.</title>
        <authorList>
            <person name="Hoffberg S.L."/>
            <person name="Troendle N.J."/>
            <person name="Glenn T.C."/>
            <person name="Mahmud O."/>
            <person name="Louha S."/>
            <person name="Chalopin D."/>
            <person name="Bennetzen J.L."/>
            <person name="Mauricio R."/>
        </authorList>
    </citation>
    <scope>NUCLEOTIDE SEQUENCE [LARGE SCALE GENOMIC DNA]</scope>
    <source>
        <strain evidence="13">NE01/NJP1002.9</strain>
        <tissue evidence="13">Muscle</tissue>
    </source>
</reference>
<evidence type="ECO:0000256" key="3">
    <source>
        <dbReference type="ARBA" id="ARBA00022801"/>
    </source>
</evidence>
<feature type="repeat" description="ANK" evidence="8">
    <location>
        <begin position="530"/>
        <end position="562"/>
    </location>
</feature>
<evidence type="ECO:0000256" key="9">
    <source>
        <dbReference type="PROSITE-ProRule" id="PRU10100"/>
    </source>
</evidence>
<dbReference type="PROSITE" id="PS51732">
    <property type="entry name" value="ASN_GLN_ASE_3"/>
    <property type="match status" value="1"/>
</dbReference>
<evidence type="ECO:0000313" key="14">
    <source>
        <dbReference type="Proteomes" id="UP000250572"/>
    </source>
</evidence>
<dbReference type="InterPro" id="IPR027474">
    <property type="entry name" value="L-asparaginase_N"/>
</dbReference>
<proteinExistence type="inferred from homology"/>
<feature type="repeat" description="ANK" evidence="8">
    <location>
        <begin position="497"/>
        <end position="529"/>
    </location>
</feature>
<dbReference type="PROSITE" id="PS00917">
    <property type="entry name" value="ASN_GLN_ASE_2"/>
    <property type="match status" value="1"/>
</dbReference>
<dbReference type="SUPFAM" id="SSF53774">
    <property type="entry name" value="Glutaminase/Asparaginase"/>
    <property type="match status" value="1"/>
</dbReference>
<dbReference type="Proteomes" id="UP000250572">
    <property type="component" value="Unassembled WGS sequence"/>
</dbReference>
<keyword evidence="14" id="KW-1185">Reference proteome</keyword>
<dbReference type="InterPro" id="IPR006034">
    <property type="entry name" value="Asparaginase/glutaminase-like"/>
</dbReference>
<organism evidence="13 14">
    <name type="scientific">Gambusia affinis</name>
    <name type="common">Western mosquitofish</name>
    <name type="synonym">Heterandria affinis</name>
    <dbReference type="NCBI Taxonomy" id="33528"/>
    <lineage>
        <taxon>Eukaryota</taxon>
        <taxon>Metazoa</taxon>
        <taxon>Chordata</taxon>
        <taxon>Craniata</taxon>
        <taxon>Vertebrata</taxon>
        <taxon>Euteleostomi</taxon>
        <taxon>Actinopterygii</taxon>
        <taxon>Neopterygii</taxon>
        <taxon>Teleostei</taxon>
        <taxon>Neoteleostei</taxon>
        <taxon>Acanthomorphata</taxon>
        <taxon>Ovalentaria</taxon>
        <taxon>Atherinomorphae</taxon>
        <taxon>Cyprinodontiformes</taxon>
        <taxon>Poeciliidae</taxon>
        <taxon>Poeciliinae</taxon>
        <taxon>Gambusia</taxon>
    </lineage>
</organism>
<comment type="similarity">
    <text evidence="5">In the N-terminal section; belongs to the asparaginase 1 family.</text>
</comment>
<dbReference type="SFLD" id="SFLDS00057">
    <property type="entry name" value="Glutaminase/Asparaginase"/>
    <property type="match status" value="1"/>
</dbReference>
<dbReference type="InterPro" id="IPR037152">
    <property type="entry name" value="L-asparaginase_N_sf"/>
</dbReference>
<evidence type="ECO:0000259" key="12">
    <source>
        <dbReference type="Pfam" id="PF17763"/>
    </source>
</evidence>
<keyword evidence="3" id="KW-0378">Hydrolase</keyword>
<name>A0A315UYU7_GAMAF</name>
<dbReference type="InterPro" id="IPR002110">
    <property type="entry name" value="Ankyrin_rpt"/>
</dbReference>
<dbReference type="SUPFAM" id="SSF48403">
    <property type="entry name" value="Ankyrin repeat"/>
    <property type="match status" value="1"/>
</dbReference>
<dbReference type="FunFam" id="3.40.50.40:FF:000001">
    <property type="entry name" value="L-asparaginase 1"/>
    <property type="match status" value="1"/>
</dbReference>
<dbReference type="InterPro" id="IPR041725">
    <property type="entry name" value="L-asparaginase_I"/>
</dbReference>
<dbReference type="NCBIfam" id="TIGR00519">
    <property type="entry name" value="asnASE_I"/>
    <property type="match status" value="1"/>
</dbReference>
<dbReference type="PROSITE" id="PS50088">
    <property type="entry name" value="ANK_REPEAT"/>
    <property type="match status" value="2"/>
</dbReference>
<gene>
    <name evidence="13" type="ORF">CCH79_00004488</name>
</gene>
<feature type="active site" evidence="9">
    <location>
        <position position="173"/>
    </location>
</feature>
<protein>
    <recommendedName>
        <fullName evidence="1">asparaginase</fullName>
        <ecNumber evidence="1">3.5.1.1</ecNumber>
    </recommendedName>
</protein>
<evidence type="ECO:0000256" key="8">
    <source>
        <dbReference type="PROSITE-ProRule" id="PRU00023"/>
    </source>
</evidence>
<evidence type="ECO:0000256" key="7">
    <source>
        <dbReference type="PIRSR" id="PIRSR001220-2"/>
    </source>
</evidence>
<dbReference type="InterPro" id="IPR027473">
    <property type="entry name" value="L-asparaginase_C"/>
</dbReference>
<evidence type="ECO:0000256" key="2">
    <source>
        <dbReference type="ARBA" id="ARBA00022737"/>
    </source>
</evidence>
<evidence type="ECO:0000313" key="13">
    <source>
        <dbReference type="EMBL" id="PWA16229.1"/>
    </source>
</evidence>
<keyword evidence="2" id="KW-0677">Repeat</keyword>
<dbReference type="EMBL" id="NHOQ01002481">
    <property type="protein sequence ID" value="PWA16229.1"/>
    <property type="molecule type" value="Genomic_DNA"/>
</dbReference>
<evidence type="ECO:0000256" key="4">
    <source>
        <dbReference type="ARBA" id="ARBA00023043"/>
    </source>
</evidence>
<evidence type="ECO:0000256" key="5">
    <source>
        <dbReference type="ARBA" id="ARBA00061199"/>
    </source>
</evidence>
<keyword evidence="4 8" id="KW-0040">ANK repeat</keyword>
<dbReference type="FunFam" id="1.25.40.20:FF:000297">
    <property type="entry name" value="Asparaginase homolog (S. cerevisiae)"/>
    <property type="match status" value="1"/>
</dbReference>
<dbReference type="SMART" id="SM00248">
    <property type="entry name" value="ANK"/>
    <property type="match status" value="2"/>
</dbReference>
<feature type="binding site" evidence="7">
    <location>
        <begin position="173"/>
        <end position="174"/>
    </location>
    <ligand>
        <name>substrate</name>
    </ligand>
</feature>
<dbReference type="PRINTS" id="PR00139">
    <property type="entry name" value="ASNGLNASE"/>
</dbReference>
<dbReference type="InterPro" id="IPR036152">
    <property type="entry name" value="Asp/glu_Ase-like_sf"/>
</dbReference>
<dbReference type="GO" id="GO:0009066">
    <property type="term" value="P:aspartate family amino acid metabolic process"/>
    <property type="evidence" value="ECO:0007669"/>
    <property type="project" value="UniProtKB-ARBA"/>
</dbReference>
<dbReference type="InterPro" id="IPR036770">
    <property type="entry name" value="Ankyrin_rpt-contain_sf"/>
</dbReference>
<feature type="compositionally biased region" description="Polar residues" evidence="10">
    <location>
        <begin position="15"/>
        <end position="29"/>
    </location>
</feature>
<dbReference type="FunFam" id="3.40.50.1170:FF:000003">
    <property type="entry name" value="60 kDa lysophospholipase"/>
    <property type="match status" value="1"/>
</dbReference>
<dbReference type="Gene3D" id="1.25.40.20">
    <property type="entry name" value="Ankyrin repeat-containing domain"/>
    <property type="match status" value="1"/>
</dbReference>
<dbReference type="AlphaFoldDB" id="A0A315UYU7"/>
<evidence type="ECO:0000256" key="1">
    <source>
        <dbReference type="ARBA" id="ARBA00012920"/>
    </source>
</evidence>
<dbReference type="Pfam" id="PF12796">
    <property type="entry name" value="Ank_2"/>
    <property type="match status" value="1"/>
</dbReference>
<feature type="non-terminal residue" evidence="13">
    <location>
        <position position="703"/>
    </location>
</feature>
<dbReference type="PANTHER" id="PTHR11707">
    <property type="entry name" value="L-ASPARAGINASE"/>
    <property type="match status" value="1"/>
</dbReference>
<dbReference type="PANTHER" id="PTHR11707:SF28">
    <property type="entry name" value="60 KDA LYSOPHOSPHOLIPASE"/>
    <property type="match status" value="1"/>
</dbReference>
<dbReference type="CDD" id="cd08963">
    <property type="entry name" value="L-asparaginase_I"/>
    <property type="match status" value="1"/>
</dbReference>
<feature type="active site" description="O-isoaspartyl threonine intermediate" evidence="6">
    <location>
        <position position="70"/>
    </location>
</feature>
<evidence type="ECO:0000256" key="6">
    <source>
        <dbReference type="PIRSR" id="PIRSR001220-1"/>
    </source>
</evidence>
<accession>A0A315UYU7</accession>
<feature type="domain" description="Asparaginase/glutaminase C-terminal" evidence="12">
    <location>
        <begin position="295"/>
        <end position="417"/>
    </location>
</feature>
<dbReference type="Gene3D" id="3.40.50.1170">
    <property type="entry name" value="L-asparaginase, N-terminal domain"/>
    <property type="match status" value="1"/>
</dbReference>
<dbReference type="Gene3D" id="3.40.50.40">
    <property type="match status" value="1"/>
</dbReference>
<evidence type="ECO:0000256" key="10">
    <source>
        <dbReference type="SAM" id="MobiDB-lite"/>
    </source>
</evidence>
<dbReference type="InterPro" id="IPR006033">
    <property type="entry name" value="AsnA_fam"/>
</dbReference>
<sequence length="703" mass="77463">MAEYSRPNTLGRALSQPTLIETNDVSPPNVQLHPSRRRKLSSCSSVENLDWVTSPCGNESRVLVINTGGTIGMTLHDKGYAPTANTLVESLRKLPILHDELYAHQTSLYEYYRLENTLVLPPSKLNKRIIYTILEYSPLLDSSNMTTDDWGRIGKDIEKNYENFDGFVILHGTDTMAYTASALSFMCEHLGKPIVLTGSQVPIYELRNDGRDNLLGALLIAGQFVIPEVCLYFYNKLYRGNRVTKVDAGSFNAFTSPNLPPLATAEVDFKINWDTVWRANTTAKFQVRTELNRNVGLLRLFPGITALTPAHICLQVKAFLQPPMQGVVLETYGSGNAPDNRPDLLEELSKATDSGVIIVNCTQCLRGTVSASYATGRVLMDAGLLAGGDMTPEAALSKLSYVLAKKELTLDAQKKMMAQNLRGEMSADLEGAQLCLSDSRFIQVIAKSLSVSCKEELEAIRDALTPSLACAAAKIGDTEALVALKEMGSDLRLGDFDGRTPLHVAACEGHLRLVQYLLNQGASVHAKDRYGDTPLCNAVRFRHKEVVRLLRRTGAHFSREHLEEAGSELCSLAASGDKEGLDIWRIAGADLTRPGYDGKMAIEVVGLRETWSAVIMLAQAAGRMDMVEFLNSYVNSKTLPVFDELNEYDEYNIDDDDEENGAAIEFTAKPTVSALSCSLLLVSLGRDHTKEHYVYQEREARSS</sequence>